<evidence type="ECO:0000256" key="1">
    <source>
        <dbReference type="ARBA" id="ARBA00022448"/>
    </source>
</evidence>
<reference evidence="5 6" key="1">
    <citation type="submission" date="2018-11" db="EMBL/GenBank/DDBJ databases">
        <title>Genome sequences of Brenneria nigrifluens and Brenneria rubrifaciens.</title>
        <authorList>
            <person name="Poret-Peterson A.T."/>
            <person name="McClean A.E."/>
            <person name="Kluepfel D.A."/>
        </authorList>
    </citation>
    <scope>NUCLEOTIDE SEQUENCE [LARGE SCALE GENOMIC DNA]</scope>
    <source>
        <strain evidence="5 6">6D370</strain>
    </source>
</reference>
<dbReference type="PROSITE" id="PS50893">
    <property type="entry name" value="ABC_TRANSPORTER_2"/>
    <property type="match status" value="1"/>
</dbReference>
<dbReference type="GO" id="GO:0005524">
    <property type="term" value="F:ATP binding"/>
    <property type="evidence" value="ECO:0007669"/>
    <property type="project" value="UniProtKB-KW"/>
</dbReference>
<proteinExistence type="predicted"/>
<dbReference type="InterPro" id="IPR008995">
    <property type="entry name" value="Mo/tungstate-bd_C_term_dom"/>
</dbReference>
<dbReference type="Gene3D" id="2.40.50.100">
    <property type="match status" value="1"/>
</dbReference>
<dbReference type="InterPro" id="IPR050093">
    <property type="entry name" value="ABC_SmlMolc_Importer"/>
</dbReference>
<dbReference type="OrthoDB" id="9802264at2"/>
<dbReference type="SMART" id="SM00382">
    <property type="entry name" value="AAA"/>
    <property type="match status" value="1"/>
</dbReference>
<evidence type="ECO:0000313" key="5">
    <source>
        <dbReference type="EMBL" id="QCR09419.1"/>
    </source>
</evidence>
<evidence type="ECO:0000256" key="3">
    <source>
        <dbReference type="ARBA" id="ARBA00022840"/>
    </source>
</evidence>
<dbReference type="SUPFAM" id="SSF52540">
    <property type="entry name" value="P-loop containing nucleoside triphosphate hydrolases"/>
    <property type="match status" value="1"/>
</dbReference>
<dbReference type="GO" id="GO:0016887">
    <property type="term" value="F:ATP hydrolysis activity"/>
    <property type="evidence" value="ECO:0007669"/>
    <property type="project" value="InterPro"/>
</dbReference>
<protein>
    <submittedName>
        <fullName evidence="5">ABC transporter ATP-binding protein</fullName>
    </submittedName>
</protein>
<name>A0A4P8QV90_9GAMM</name>
<keyword evidence="3 5" id="KW-0067">ATP-binding</keyword>
<evidence type="ECO:0000259" key="4">
    <source>
        <dbReference type="PROSITE" id="PS50893"/>
    </source>
</evidence>
<evidence type="ECO:0000313" key="6">
    <source>
        <dbReference type="Proteomes" id="UP000299580"/>
    </source>
</evidence>
<dbReference type="AlphaFoldDB" id="A0A4P8QV90"/>
<dbReference type="Proteomes" id="UP000299580">
    <property type="component" value="Chromosome"/>
</dbReference>
<keyword evidence="2" id="KW-0547">Nucleotide-binding</keyword>
<dbReference type="RefSeq" id="WP_137714426.1">
    <property type="nucleotide sequence ID" value="NZ_CP034035.1"/>
</dbReference>
<keyword evidence="6" id="KW-1185">Reference proteome</keyword>
<dbReference type="Gene3D" id="3.40.50.300">
    <property type="entry name" value="P-loop containing nucleotide triphosphate hydrolases"/>
    <property type="match status" value="1"/>
</dbReference>
<dbReference type="InterPro" id="IPR003593">
    <property type="entry name" value="AAA+_ATPase"/>
</dbReference>
<keyword evidence="1" id="KW-0813">Transport</keyword>
<feature type="domain" description="ABC transporter" evidence="4">
    <location>
        <begin position="2"/>
        <end position="240"/>
    </location>
</feature>
<dbReference type="PANTHER" id="PTHR42781:SF4">
    <property type="entry name" value="SPERMIDINE_PUTRESCINE IMPORT ATP-BINDING PROTEIN POTA"/>
    <property type="match status" value="1"/>
</dbReference>
<dbReference type="InterPro" id="IPR003439">
    <property type="entry name" value="ABC_transporter-like_ATP-bd"/>
</dbReference>
<dbReference type="InterPro" id="IPR027417">
    <property type="entry name" value="P-loop_NTPase"/>
</dbReference>
<dbReference type="SUPFAM" id="SSF50331">
    <property type="entry name" value="MOP-like"/>
    <property type="match status" value="1"/>
</dbReference>
<gene>
    <name evidence="5" type="ORF">EH207_13345</name>
</gene>
<accession>A0A4P8QV90</accession>
<dbReference type="PANTHER" id="PTHR42781">
    <property type="entry name" value="SPERMIDINE/PUTRESCINE IMPORT ATP-BINDING PROTEIN POTA"/>
    <property type="match status" value="1"/>
</dbReference>
<dbReference type="KEGG" id="brb:EH207_13345"/>
<evidence type="ECO:0000256" key="2">
    <source>
        <dbReference type="ARBA" id="ARBA00022741"/>
    </source>
</evidence>
<organism evidence="5 6">
    <name type="scientific">Brenneria rubrifaciens</name>
    <dbReference type="NCBI Taxonomy" id="55213"/>
    <lineage>
        <taxon>Bacteria</taxon>
        <taxon>Pseudomonadati</taxon>
        <taxon>Pseudomonadota</taxon>
        <taxon>Gammaproteobacteria</taxon>
        <taxon>Enterobacterales</taxon>
        <taxon>Pectobacteriaceae</taxon>
        <taxon>Brenneria</taxon>
    </lineage>
</organism>
<dbReference type="Pfam" id="PF00005">
    <property type="entry name" value="ABC_tran"/>
    <property type="match status" value="1"/>
</dbReference>
<sequence length="353" mass="38915">MVTLVDILGVQSLSCRSPQGASLEKVTFAVRADEAICLLGRNGSGKTTLLQAIAGLLPIEQGEIKLAGQSISTPQQRLPPEQRQIGLIFQDDTLFPHLTAAGNVAFGLYGQSPGEVARSGGEILTLLKLDDVASRYPHELSNEQRHRLSIARILACKPELLLLDEPFPGLDSHSRHHLITELRQILKQRHIAAIFATHNREAAFACADHLILLEEGSIVQQGYPYELYHRPINRFAADFLGNTNYLPVKILSDHRWQSALGEHHANRPLNQPINSACDWMVRPLDVALALDADGAAQIEDRLFTGTSNLYKVSLNAQTILVQTSNWFEPGQNVRLSIKTDQPVLFPVTPDADS</sequence>
<dbReference type="EMBL" id="CP034035">
    <property type="protein sequence ID" value="QCR09419.1"/>
    <property type="molecule type" value="Genomic_DNA"/>
</dbReference>